<name>A0AAD9QEF1_ACRCE</name>
<reference evidence="1" key="1">
    <citation type="journal article" date="2023" name="G3 (Bethesda)">
        <title>Whole genome assembly and annotation of the endangered Caribbean coral Acropora cervicornis.</title>
        <authorList>
            <person name="Selwyn J.D."/>
            <person name="Vollmer S.V."/>
        </authorList>
    </citation>
    <scope>NUCLEOTIDE SEQUENCE</scope>
    <source>
        <strain evidence="1">K2</strain>
    </source>
</reference>
<dbReference type="EMBL" id="JARQWQ010000039">
    <property type="protein sequence ID" value="KAK2559695.1"/>
    <property type="molecule type" value="Genomic_DNA"/>
</dbReference>
<organism evidence="1 2">
    <name type="scientific">Acropora cervicornis</name>
    <name type="common">Staghorn coral</name>
    <dbReference type="NCBI Taxonomy" id="6130"/>
    <lineage>
        <taxon>Eukaryota</taxon>
        <taxon>Metazoa</taxon>
        <taxon>Cnidaria</taxon>
        <taxon>Anthozoa</taxon>
        <taxon>Hexacorallia</taxon>
        <taxon>Scleractinia</taxon>
        <taxon>Astrocoeniina</taxon>
        <taxon>Acroporidae</taxon>
        <taxon>Acropora</taxon>
    </lineage>
</organism>
<sequence>MYNNNIDCLTEGNEENSRDEVEAFRRITPTVGFSPVVDLVPEGNEENPRDGDEAFRVNSQNGMAASDIGIHLQDALLVKKMTTRQLPRSLHGVPTNSTVIIILHQLLFSCKGKPTLPIRDVEVACTAPSWPYSRRYLTITEMEEDCMILRIPESTTKKILKKGMKEMERQKRKKDCDMI</sequence>
<reference evidence="1" key="2">
    <citation type="journal article" date="2023" name="Science">
        <title>Genomic signatures of disease resistance in endangered staghorn corals.</title>
        <authorList>
            <person name="Vollmer S.V."/>
            <person name="Selwyn J.D."/>
            <person name="Despard B.A."/>
            <person name="Roesel C.L."/>
        </authorList>
    </citation>
    <scope>NUCLEOTIDE SEQUENCE</scope>
    <source>
        <strain evidence="1">K2</strain>
    </source>
</reference>
<gene>
    <name evidence="1" type="ORF">P5673_017783</name>
</gene>
<evidence type="ECO:0000313" key="2">
    <source>
        <dbReference type="Proteomes" id="UP001249851"/>
    </source>
</evidence>
<evidence type="ECO:0000313" key="1">
    <source>
        <dbReference type="EMBL" id="KAK2559695.1"/>
    </source>
</evidence>
<keyword evidence="2" id="KW-1185">Reference proteome</keyword>
<dbReference type="Proteomes" id="UP001249851">
    <property type="component" value="Unassembled WGS sequence"/>
</dbReference>
<accession>A0AAD9QEF1</accession>
<proteinExistence type="predicted"/>
<comment type="caution">
    <text evidence="1">The sequence shown here is derived from an EMBL/GenBank/DDBJ whole genome shotgun (WGS) entry which is preliminary data.</text>
</comment>
<dbReference type="AlphaFoldDB" id="A0AAD9QEF1"/>
<protein>
    <submittedName>
        <fullName evidence="1">Uncharacterized protein</fullName>
    </submittedName>
</protein>